<dbReference type="FunFam" id="3.30.230.70:FF:000001">
    <property type="entry name" value="Polyribonucleotide nucleotidyltransferase"/>
    <property type="match status" value="1"/>
</dbReference>
<dbReference type="NCBIfam" id="TIGR03591">
    <property type="entry name" value="polynuc_phos"/>
    <property type="match status" value="1"/>
</dbReference>
<dbReference type="SMART" id="SM00316">
    <property type="entry name" value="S1"/>
    <property type="match status" value="1"/>
</dbReference>
<evidence type="ECO:0000256" key="1">
    <source>
        <dbReference type="ARBA" id="ARBA00004496"/>
    </source>
</evidence>
<dbReference type="InterPro" id="IPR015847">
    <property type="entry name" value="ExoRNase_PH_dom2"/>
</dbReference>
<organism evidence="11 12">
    <name type="scientific">Mariprofundus ferrooxydans PV-1</name>
    <dbReference type="NCBI Taxonomy" id="314345"/>
    <lineage>
        <taxon>Bacteria</taxon>
        <taxon>Pseudomonadati</taxon>
        <taxon>Pseudomonadota</taxon>
        <taxon>Candidatius Mariprofundia</taxon>
        <taxon>Mariprofundales</taxon>
        <taxon>Mariprofundaceae</taxon>
        <taxon>Mariprofundus</taxon>
    </lineage>
</organism>
<dbReference type="GO" id="GO:0000175">
    <property type="term" value="F:3'-5'-RNA exonuclease activity"/>
    <property type="evidence" value="ECO:0007669"/>
    <property type="project" value="TreeGrafter"/>
</dbReference>
<dbReference type="CDD" id="cd11364">
    <property type="entry name" value="RNase_PH_PNPase_2"/>
    <property type="match status" value="1"/>
</dbReference>
<proteinExistence type="inferred from homology"/>
<dbReference type="SUPFAM" id="SSF54211">
    <property type="entry name" value="Ribosomal protein S5 domain 2-like"/>
    <property type="match status" value="2"/>
</dbReference>
<comment type="cofactor">
    <cofactor evidence="9">
        <name>Mg(2+)</name>
        <dbReference type="ChEBI" id="CHEBI:18420"/>
    </cofactor>
</comment>
<keyword evidence="3 9" id="KW-0963">Cytoplasm</keyword>
<dbReference type="Pfam" id="PF00013">
    <property type="entry name" value="KH_1"/>
    <property type="match status" value="1"/>
</dbReference>
<dbReference type="FunCoup" id="Q0EWG0">
    <property type="interactions" value="553"/>
</dbReference>
<dbReference type="AlphaFoldDB" id="Q0EWG0"/>
<dbReference type="Pfam" id="PF00575">
    <property type="entry name" value="S1"/>
    <property type="match status" value="1"/>
</dbReference>
<comment type="similarity">
    <text evidence="2 9">Belongs to the polyribonucleotide nucleotidyltransferase family.</text>
</comment>
<dbReference type="eggNOG" id="COG1185">
    <property type="taxonomic scope" value="Bacteria"/>
</dbReference>
<comment type="caution">
    <text evidence="11">The sequence shown here is derived from an EMBL/GenBank/DDBJ whole genome shotgun (WGS) entry which is preliminary data.</text>
</comment>
<dbReference type="GO" id="GO:0005829">
    <property type="term" value="C:cytosol"/>
    <property type="evidence" value="ECO:0007669"/>
    <property type="project" value="TreeGrafter"/>
</dbReference>
<feature type="domain" description="S1 motif" evidence="10">
    <location>
        <begin position="633"/>
        <end position="701"/>
    </location>
</feature>
<dbReference type="InterPro" id="IPR015848">
    <property type="entry name" value="PNPase_PH_RNA-bd_bac/org-type"/>
</dbReference>
<comment type="catalytic activity">
    <reaction evidence="9">
        <text>RNA(n+1) + phosphate = RNA(n) + a ribonucleoside 5'-diphosphate</text>
        <dbReference type="Rhea" id="RHEA:22096"/>
        <dbReference type="Rhea" id="RHEA-COMP:14527"/>
        <dbReference type="Rhea" id="RHEA-COMP:17342"/>
        <dbReference type="ChEBI" id="CHEBI:43474"/>
        <dbReference type="ChEBI" id="CHEBI:57930"/>
        <dbReference type="ChEBI" id="CHEBI:140395"/>
        <dbReference type="EC" id="2.7.7.8"/>
    </reaction>
</comment>
<dbReference type="InParanoid" id="Q0EWG0"/>
<feature type="binding site" evidence="9">
    <location>
        <position position="497"/>
    </location>
    <ligand>
        <name>Mg(2+)</name>
        <dbReference type="ChEBI" id="CHEBI:18420"/>
    </ligand>
</feature>
<dbReference type="NCBIfam" id="NF008805">
    <property type="entry name" value="PRK11824.1"/>
    <property type="match status" value="1"/>
</dbReference>
<dbReference type="Pfam" id="PF01138">
    <property type="entry name" value="RNase_PH"/>
    <property type="match status" value="2"/>
</dbReference>
<dbReference type="EMBL" id="AATS01000020">
    <property type="protein sequence ID" value="EAU53619.1"/>
    <property type="molecule type" value="Genomic_DNA"/>
</dbReference>
<dbReference type="EC" id="2.7.7.8" evidence="9"/>
<dbReference type="PANTHER" id="PTHR11252:SF0">
    <property type="entry name" value="POLYRIBONUCLEOTIDE NUCLEOTIDYLTRANSFERASE 1, MITOCHONDRIAL"/>
    <property type="match status" value="1"/>
</dbReference>
<dbReference type="Proteomes" id="UP000005297">
    <property type="component" value="Unassembled WGS sequence"/>
</dbReference>
<dbReference type="GO" id="GO:0003723">
    <property type="term" value="F:RNA binding"/>
    <property type="evidence" value="ECO:0007669"/>
    <property type="project" value="UniProtKB-UniRule"/>
</dbReference>
<evidence type="ECO:0000313" key="12">
    <source>
        <dbReference type="Proteomes" id="UP000005297"/>
    </source>
</evidence>
<comment type="function">
    <text evidence="9">Involved in mRNA degradation. Catalyzes the phosphorolysis of single-stranded polyribonucleotides processively in the 3'- to 5'-direction.</text>
</comment>
<dbReference type="PROSITE" id="PS50126">
    <property type="entry name" value="S1"/>
    <property type="match status" value="1"/>
</dbReference>
<evidence type="ECO:0000259" key="10">
    <source>
        <dbReference type="PROSITE" id="PS50126"/>
    </source>
</evidence>
<dbReference type="InterPro" id="IPR020568">
    <property type="entry name" value="Ribosomal_Su5_D2-typ_SF"/>
</dbReference>
<gene>
    <name evidence="9" type="primary">pnp</name>
    <name evidence="11" type="ORF">SPV1_13507</name>
</gene>
<dbReference type="GO" id="GO:0006402">
    <property type="term" value="P:mRNA catabolic process"/>
    <property type="evidence" value="ECO:0007669"/>
    <property type="project" value="UniProtKB-UniRule"/>
</dbReference>
<evidence type="ECO:0000256" key="7">
    <source>
        <dbReference type="ARBA" id="ARBA00022842"/>
    </source>
</evidence>
<evidence type="ECO:0000256" key="5">
    <source>
        <dbReference type="ARBA" id="ARBA00022695"/>
    </source>
</evidence>
<dbReference type="HAMAP" id="MF_01595">
    <property type="entry name" value="PNPase"/>
    <property type="match status" value="1"/>
</dbReference>
<dbReference type="CDD" id="cd02393">
    <property type="entry name" value="KH-I_PNPase"/>
    <property type="match status" value="1"/>
</dbReference>
<evidence type="ECO:0000256" key="9">
    <source>
        <dbReference type="HAMAP-Rule" id="MF_01595"/>
    </source>
</evidence>
<dbReference type="InterPro" id="IPR003029">
    <property type="entry name" value="S1_domain"/>
</dbReference>
<dbReference type="GO" id="GO:0004654">
    <property type="term" value="F:polyribonucleotide nucleotidyltransferase activity"/>
    <property type="evidence" value="ECO:0007669"/>
    <property type="project" value="UniProtKB-UniRule"/>
</dbReference>
<dbReference type="PANTHER" id="PTHR11252">
    <property type="entry name" value="POLYRIBONUCLEOTIDE NUCLEOTIDYLTRANSFERASE"/>
    <property type="match status" value="1"/>
</dbReference>
<dbReference type="Gene3D" id="3.30.230.70">
    <property type="entry name" value="GHMP Kinase, N-terminal domain"/>
    <property type="match status" value="2"/>
</dbReference>
<dbReference type="STRING" id="314344.AL013_13075"/>
<dbReference type="InterPro" id="IPR001247">
    <property type="entry name" value="ExoRNase_PH_dom1"/>
</dbReference>
<feature type="binding site" evidence="9">
    <location>
        <position position="503"/>
    </location>
    <ligand>
        <name>Mg(2+)</name>
        <dbReference type="ChEBI" id="CHEBI:18420"/>
    </ligand>
</feature>
<keyword evidence="7 9" id="KW-0460">Magnesium</keyword>
<keyword evidence="12" id="KW-1185">Reference proteome</keyword>
<dbReference type="SUPFAM" id="SSF55666">
    <property type="entry name" value="Ribonuclease PH domain 2-like"/>
    <property type="match status" value="2"/>
</dbReference>
<dbReference type="Gene3D" id="2.40.50.140">
    <property type="entry name" value="Nucleic acid-binding proteins"/>
    <property type="match status" value="1"/>
</dbReference>
<dbReference type="PROSITE" id="PS50084">
    <property type="entry name" value="KH_TYPE_1"/>
    <property type="match status" value="1"/>
</dbReference>
<dbReference type="InterPro" id="IPR004087">
    <property type="entry name" value="KH_dom"/>
</dbReference>
<dbReference type="GO" id="GO:0006396">
    <property type="term" value="P:RNA processing"/>
    <property type="evidence" value="ECO:0007669"/>
    <property type="project" value="InterPro"/>
</dbReference>
<dbReference type="FunFam" id="3.30.230.70:FF:000002">
    <property type="entry name" value="Polyribonucleotide nucleotidyltransferase"/>
    <property type="match status" value="1"/>
</dbReference>
<dbReference type="PIRSF" id="PIRSF005499">
    <property type="entry name" value="PNPase"/>
    <property type="match status" value="1"/>
</dbReference>
<dbReference type="Pfam" id="PF03725">
    <property type="entry name" value="RNase_PH_C"/>
    <property type="match status" value="2"/>
</dbReference>
<comment type="subcellular location">
    <subcellularLocation>
        <location evidence="1 9">Cytoplasm</location>
    </subcellularLocation>
</comment>
<dbReference type="SUPFAM" id="SSF50249">
    <property type="entry name" value="Nucleic acid-binding proteins"/>
    <property type="match status" value="1"/>
</dbReference>
<dbReference type="InterPro" id="IPR004088">
    <property type="entry name" value="KH_dom_type_1"/>
</dbReference>
<evidence type="ECO:0000256" key="4">
    <source>
        <dbReference type="ARBA" id="ARBA00022679"/>
    </source>
</evidence>
<dbReference type="GO" id="GO:0000287">
    <property type="term" value="F:magnesium ion binding"/>
    <property type="evidence" value="ECO:0007669"/>
    <property type="project" value="UniProtKB-UniRule"/>
</dbReference>
<accession>Q0EWG0</accession>
<keyword evidence="4 9" id="KW-0808">Transferase</keyword>
<protein>
    <recommendedName>
        <fullName evidence="9">Polyribonucleotide nucleotidyltransferase</fullName>
        <ecNumber evidence="9">2.7.7.8</ecNumber>
    </recommendedName>
    <alternativeName>
        <fullName evidence="9">Polynucleotide phosphorylase</fullName>
        <shortName evidence="9">PNPase</shortName>
    </alternativeName>
</protein>
<dbReference type="SMART" id="SM00322">
    <property type="entry name" value="KH"/>
    <property type="match status" value="1"/>
</dbReference>
<evidence type="ECO:0000256" key="2">
    <source>
        <dbReference type="ARBA" id="ARBA00007404"/>
    </source>
</evidence>
<dbReference type="InterPro" id="IPR036345">
    <property type="entry name" value="ExoRNase_PH_dom2_sf"/>
</dbReference>
<dbReference type="Pfam" id="PF03726">
    <property type="entry name" value="PNPase"/>
    <property type="match status" value="1"/>
</dbReference>
<evidence type="ECO:0000256" key="3">
    <source>
        <dbReference type="ARBA" id="ARBA00022490"/>
    </source>
</evidence>
<reference evidence="11 12" key="1">
    <citation type="submission" date="2006-09" db="EMBL/GenBank/DDBJ databases">
        <authorList>
            <person name="Emerson D."/>
            <person name="Ferriera S."/>
            <person name="Johnson J."/>
            <person name="Kravitz S."/>
            <person name="Halpern A."/>
            <person name="Remington K."/>
            <person name="Beeson K."/>
            <person name="Tran B."/>
            <person name="Rogers Y.-H."/>
            <person name="Friedman R."/>
            <person name="Venter J.C."/>
        </authorList>
    </citation>
    <scope>NUCLEOTIDE SEQUENCE [LARGE SCALE GENOMIC DNA]</scope>
    <source>
        <strain evidence="11 12">PV-1</strain>
    </source>
</reference>
<dbReference type="HOGENOM" id="CLU_004217_2_2_0"/>
<keyword evidence="6 9" id="KW-0479">Metal-binding</keyword>
<dbReference type="FunFam" id="3.30.1370.10:FF:000001">
    <property type="entry name" value="Polyribonucleotide nucleotidyltransferase"/>
    <property type="match status" value="1"/>
</dbReference>
<dbReference type="InterPro" id="IPR027408">
    <property type="entry name" value="PNPase/RNase_PH_dom_sf"/>
</dbReference>
<dbReference type="CDD" id="cd04472">
    <property type="entry name" value="S1_PNPase"/>
    <property type="match status" value="1"/>
</dbReference>
<evidence type="ECO:0000256" key="8">
    <source>
        <dbReference type="ARBA" id="ARBA00022884"/>
    </source>
</evidence>
<dbReference type="CDD" id="cd11363">
    <property type="entry name" value="RNase_PH_PNPase_1"/>
    <property type="match status" value="1"/>
</dbReference>
<name>Q0EWG0_9PROT</name>
<dbReference type="InterPro" id="IPR012340">
    <property type="entry name" value="NA-bd_OB-fold"/>
</dbReference>
<dbReference type="InterPro" id="IPR012162">
    <property type="entry name" value="PNPase"/>
</dbReference>
<sequence>MRVKKESNMFDVKKTQAEVAGRTISFETGRVARQAGGSILAQVGDVVVHVAATCAKQPLQGVDFMPLTVHYQEKTYAAGRFLGGFFKREGRPSEKETLTSRLIDRPIRPLFPKGYFHETQVIATVMSVDEGTNPDIVAINGVSAALAISDIPFAEPIAASRVGLIDGEFILNPSYEQVAESSLDLIVAGTRDAVLMIESEAKELSEEQMIDAISFGQAGYQPVLDAIEELVKLAGKEKLVIELAGGNSDVQDAVNAAFEADVRAAYAITDKSARAAKIEAFRAAAQAKFAGTEDAPGAYSSNDVSSAMKSLEKKVVRRSIIAGNPRIDGRATNQVRAIDCQVGVLPRTHGSALFTRGETQALVTITLGTESDMQMTESLEGVAKQRFMLHYNFPPYSVGEARRFGPPGRREIGHGRLARRGVEAVLPSMEKFGYAIRSVSEITESNGSSSMASVCGTSLALMDAGVPVKAAVAGVAMGLILEQDGYAVLTDILGDEDHLGDMDFKVAGTREGVTTLQLDIKIGGLTREIMQEALAQAHAGRMHILDEMAKCMETPRGAIADHAPRMFTMKVKVDKIREVIGAGGKVIRGIVEATGAKVDIEDDGTIKIFAVTGDAGEAAKKMIEDIVAEVEVGAIYTGKVVKLMDFGAFVRVVGGTDGLVHISQIANHRVEKVADELKEGQEVRVKVLEVDRQGKIRLSMKDVED</sequence>
<evidence type="ECO:0000313" key="11">
    <source>
        <dbReference type="EMBL" id="EAU53619.1"/>
    </source>
</evidence>
<keyword evidence="5 9" id="KW-0548">Nucleotidyltransferase</keyword>
<dbReference type="SUPFAM" id="SSF54791">
    <property type="entry name" value="Eukaryotic type KH-domain (KH-domain type I)"/>
    <property type="match status" value="1"/>
</dbReference>
<keyword evidence="8 9" id="KW-0694">RNA-binding</keyword>
<evidence type="ECO:0000256" key="6">
    <source>
        <dbReference type="ARBA" id="ARBA00022723"/>
    </source>
</evidence>
<dbReference type="InterPro" id="IPR036612">
    <property type="entry name" value="KH_dom_type_1_sf"/>
</dbReference>
<dbReference type="FunFam" id="2.40.50.140:FF:000023">
    <property type="entry name" value="Polyribonucleotide nucleotidyltransferase"/>
    <property type="match status" value="1"/>
</dbReference>
<dbReference type="Gene3D" id="3.30.1370.10">
    <property type="entry name" value="K Homology domain, type 1"/>
    <property type="match status" value="1"/>
</dbReference>